<comment type="caution">
    <text evidence="1">The sequence shown here is derived from an EMBL/GenBank/DDBJ whole genome shotgun (WGS) entry which is preliminary data.</text>
</comment>
<protein>
    <submittedName>
        <fullName evidence="1">Uncharacterized protein</fullName>
    </submittedName>
</protein>
<dbReference type="EMBL" id="AODM01000053">
    <property type="protein sequence ID" value="EUJ50895.1"/>
    <property type="molecule type" value="Genomic_DNA"/>
</dbReference>
<proteinExistence type="predicted"/>
<dbReference type="Proteomes" id="UP000019241">
    <property type="component" value="Unassembled WGS sequence"/>
</dbReference>
<accession>W7DN09</accession>
<evidence type="ECO:0000313" key="2">
    <source>
        <dbReference type="Proteomes" id="UP000019241"/>
    </source>
</evidence>
<reference evidence="1 2" key="1">
    <citation type="submission" date="2012-12" db="EMBL/GenBank/DDBJ databases">
        <title>Novel taxa of Listeriaceae from agricultural environments in the United States.</title>
        <authorList>
            <person name="den Bakker H.C."/>
            <person name="Allred A."/>
            <person name="Warchocki S."/>
            <person name="Wright E.M."/>
            <person name="Burrell A."/>
            <person name="Nightingale K.K."/>
            <person name="Kephart D."/>
            <person name="Wiedmann M."/>
        </authorList>
    </citation>
    <scope>NUCLEOTIDE SEQUENCE [LARGE SCALE GENOMIC DNA]</scope>
    <source>
        <strain evidence="1 2">FSL S10-1203</strain>
    </source>
</reference>
<name>W7DN09_9LIST</name>
<gene>
    <name evidence="1" type="ORF">MCOL2_15762</name>
</gene>
<dbReference type="AlphaFoldDB" id="W7DN09"/>
<sequence>MNQIKKLRNAIKSIPFFTSQLFRNERLFYYSSERSIYIYEKDFKAIVYGDFMYLKPSIMWIHKKRKERLKE</sequence>
<evidence type="ECO:0000313" key="1">
    <source>
        <dbReference type="EMBL" id="EUJ50895.1"/>
    </source>
</evidence>
<organism evidence="1 2">
    <name type="scientific">Listeria fleischmannii FSL S10-1203</name>
    <dbReference type="NCBI Taxonomy" id="1265822"/>
    <lineage>
        <taxon>Bacteria</taxon>
        <taxon>Bacillati</taxon>
        <taxon>Bacillota</taxon>
        <taxon>Bacilli</taxon>
        <taxon>Bacillales</taxon>
        <taxon>Listeriaceae</taxon>
        <taxon>Listeria</taxon>
    </lineage>
</organism>